<dbReference type="Proteomes" id="UP001597492">
    <property type="component" value="Unassembled WGS sequence"/>
</dbReference>
<evidence type="ECO:0000313" key="2">
    <source>
        <dbReference type="Proteomes" id="UP001597492"/>
    </source>
</evidence>
<reference evidence="2" key="1">
    <citation type="journal article" date="2019" name="Int. J. Syst. Evol. Microbiol.">
        <title>The Global Catalogue of Microorganisms (GCM) 10K type strain sequencing project: providing services to taxonomists for standard genome sequencing and annotation.</title>
        <authorList>
            <consortium name="The Broad Institute Genomics Platform"/>
            <consortium name="The Broad Institute Genome Sequencing Center for Infectious Disease"/>
            <person name="Wu L."/>
            <person name="Ma J."/>
        </authorList>
    </citation>
    <scope>NUCLEOTIDE SEQUENCE [LARGE SCALE GENOMIC DNA]</scope>
    <source>
        <strain evidence="2">TISTR 1514</strain>
    </source>
</reference>
<protein>
    <submittedName>
        <fullName evidence="1">DNA-directed RNA polymerase subunit beta</fullName>
    </submittedName>
</protein>
<keyword evidence="1" id="KW-0804">Transcription</keyword>
<dbReference type="GO" id="GO:0000428">
    <property type="term" value="C:DNA-directed RNA polymerase complex"/>
    <property type="evidence" value="ECO:0007669"/>
    <property type="project" value="UniProtKB-KW"/>
</dbReference>
<comment type="caution">
    <text evidence="1">The sequence shown here is derived from an EMBL/GenBank/DDBJ whole genome shotgun (WGS) entry which is preliminary data.</text>
</comment>
<sequence length="208" mass="22346">MDRFHRPVRMPISAFDTFEGAPDPAAVNRVAHDTAHALLNGVRTSDDPDVVERTVSYANSNGLDDLVQLWAPAAAHSLPGSLWRLYLVHAAVTQDPTTSSYLYRRGVEVDVSISRVVAGAVEPTGPDELLTLIEQILRGAFTGDFADALDRAAAFCAVMSQGAASIAESDEHINPARASAALRRGARYLDFARDLSASAKLWCAGQLE</sequence>
<gene>
    <name evidence="1" type="ORF">ACFSW7_00975</name>
</gene>
<name>A0ABW5UWZ6_9MICO</name>
<evidence type="ECO:0000313" key="1">
    <source>
        <dbReference type="EMBL" id="MFD2756949.1"/>
    </source>
</evidence>
<dbReference type="EMBL" id="JBHUNE010000001">
    <property type="protein sequence ID" value="MFD2756949.1"/>
    <property type="molecule type" value="Genomic_DNA"/>
</dbReference>
<keyword evidence="1" id="KW-0240">DNA-directed RNA polymerase</keyword>
<proteinExistence type="predicted"/>
<dbReference type="RefSeq" id="WP_019618952.1">
    <property type="nucleotide sequence ID" value="NZ_JBHUNE010000001.1"/>
</dbReference>
<keyword evidence="2" id="KW-1185">Reference proteome</keyword>
<organism evidence="1 2">
    <name type="scientific">Gulosibacter faecalis</name>
    <dbReference type="NCBI Taxonomy" id="272240"/>
    <lineage>
        <taxon>Bacteria</taxon>
        <taxon>Bacillati</taxon>
        <taxon>Actinomycetota</taxon>
        <taxon>Actinomycetes</taxon>
        <taxon>Micrococcales</taxon>
        <taxon>Microbacteriaceae</taxon>
        <taxon>Gulosibacter</taxon>
    </lineage>
</organism>
<accession>A0ABW5UWZ6</accession>